<feature type="compositionally biased region" description="Polar residues" evidence="1">
    <location>
        <begin position="25"/>
        <end position="43"/>
    </location>
</feature>
<feature type="region of interest" description="Disordered" evidence="1">
    <location>
        <begin position="82"/>
        <end position="177"/>
    </location>
</feature>
<sequence>MASRSSKVTKSAASGRITNFFKPVSPQTPSAGSRNWSTGQVASQEEDLTRCQDSSFEKDPTVCLSGPSLTISLLFADDQEKISPPTKQLLRESSVSDPSVQPSSMPRNEPAKRQRVVPSSDGEESEDSDGLEDLGSMLRARKPPVQTPREKKEPGGTLWLRNVAIPKGPPETPKPRTYKFSLDRIIEERARKSSLGDDIMKARKMFEDAQKEISGGEGRVRPSEEEIGSKLGEGQASKLLGALDRKDAWRIEKSWHFFDVEKARRPRDRIPFPLEHLKRGWETTNLAGWICRIRVVGFNTSQANLIVTIDTRVRRETFVSGFVHDMMEIGVKFSEKVLEWMFIEMALEDNQDLSFAYYRTLCCISTEELLHALSSHGLVHIFQLLGGREDALSVDGPVRLGRSSRKDDSPLDYWNIQLVVKYIGKMAHGISSNEKVFKESCKLLGRLSLDVRVAKCPSLRAAIEDSLENLFHAIPETEWEETAISDPDIRYSLLTILPCVTPRTHLFRRRLALAYLFQDPTYLSKDYPGLVRLQRFARLLKSSPTFEINNDTDYDELRATICILDIAIDDGPTSGEPNTNDLEVDALVENFRNMFSKIRDTNAQNLSRTESKDVIERLMFRLRFGVRKREKMNLVVDTAFGTEWTGKGGKTQTKLKLKPKEKTGGEDVENGEE</sequence>
<gene>
    <name evidence="2" type="ORF">GSTUAT00006475001</name>
</gene>
<accession>A0A292PSJ3</accession>
<name>A0A292PSJ3_9PEZI</name>
<reference evidence="2" key="1">
    <citation type="submission" date="2015-10" db="EMBL/GenBank/DDBJ databases">
        <authorList>
            <person name="Regsiter A."/>
            <person name="william w."/>
        </authorList>
    </citation>
    <scope>NUCLEOTIDE SEQUENCE</scope>
    <source>
        <strain evidence="2">Montdore</strain>
    </source>
</reference>
<proteinExistence type="predicted"/>
<protein>
    <submittedName>
        <fullName evidence="2">Uncharacterized protein</fullName>
    </submittedName>
</protein>
<feature type="compositionally biased region" description="Polar residues" evidence="1">
    <location>
        <begin position="1"/>
        <end position="12"/>
    </location>
</feature>
<feature type="compositionally biased region" description="Acidic residues" evidence="1">
    <location>
        <begin position="121"/>
        <end position="132"/>
    </location>
</feature>
<keyword evidence="3" id="KW-1185">Reference proteome</keyword>
<dbReference type="EMBL" id="LN891082">
    <property type="protein sequence ID" value="CUS09443.1"/>
    <property type="molecule type" value="Genomic_DNA"/>
</dbReference>
<feature type="region of interest" description="Disordered" evidence="1">
    <location>
        <begin position="1"/>
        <end position="63"/>
    </location>
</feature>
<dbReference type="Proteomes" id="UP001412239">
    <property type="component" value="Unassembled WGS sequence"/>
</dbReference>
<dbReference type="AlphaFoldDB" id="A0A292PSJ3"/>
<organism evidence="2 3">
    <name type="scientific">Tuber aestivum</name>
    <name type="common">summer truffle</name>
    <dbReference type="NCBI Taxonomy" id="59557"/>
    <lineage>
        <taxon>Eukaryota</taxon>
        <taxon>Fungi</taxon>
        <taxon>Dikarya</taxon>
        <taxon>Ascomycota</taxon>
        <taxon>Pezizomycotina</taxon>
        <taxon>Pezizomycetes</taxon>
        <taxon>Pezizales</taxon>
        <taxon>Tuberaceae</taxon>
        <taxon>Tuber</taxon>
    </lineage>
</organism>
<evidence type="ECO:0000313" key="3">
    <source>
        <dbReference type="Proteomes" id="UP001412239"/>
    </source>
</evidence>
<feature type="compositionally biased region" description="Basic and acidic residues" evidence="1">
    <location>
        <begin position="47"/>
        <end position="60"/>
    </location>
</feature>
<feature type="region of interest" description="Disordered" evidence="1">
    <location>
        <begin position="646"/>
        <end position="673"/>
    </location>
</feature>
<evidence type="ECO:0000256" key="1">
    <source>
        <dbReference type="SAM" id="MobiDB-lite"/>
    </source>
</evidence>
<feature type="compositionally biased region" description="Low complexity" evidence="1">
    <location>
        <begin position="93"/>
        <end position="104"/>
    </location>
</feature>
<evidence type="ECO:0000313" key="2">
    <source>
        <dbReference type="EMBL" id="CUS09443.1"/>
    </source>
</evidence>